<dbReference type="Proteomes" id="UP000663823">
    <property type="component" value="Unassembled WGS sequence"/>
</dbReference>
<accession>A0A819WRV5</accession>
<evidence type="ECO:0000313" key="2">
    <source>
        <dbReference type="EMBL" id="CAF4130909.1"/>
    </source>
</evidence>
<evidence type="ECO:0000313" key="3">
    <source>
        <dbReference type="Proteomes" id="UP000663823"/>
    </source>
</evidence>
<reference evidence="2" key="1">
    <citation type="submission" date="2021-02" db="EMBL/GenBank/DDBJ databases">
        <authorList>
            <person name="Nowell W R."/>
        </authorList>
    </citation>
    <scope>NUCLEOTIDE SEQUENCE</scope>
</reference>
<feature type="transmembrane region" description="Helical" evidence="1">
    <location>
        <begin position="80"/>
        <end position="104"/>
    </location>
</feature>
<keyword evidence="1" id="KW-0472">Membrane</keyword>
<gene>
    <name evidence="2" type="ORF">OTI717_LOCUS35273</name>
</gene>
<dbReference type="EMBL" id="CAJOAX010013464">
    <property type="protein sequence ID" value="CAF4130909.1"/>
    <property type="molecule type" value="Genomic_DNA"/>
</dbReference>
<keyword evidence="1" id="KW-0812">Transmembrane</keyword>
<organism evidence="2 3">
    <name type="scientific">Rotaria sordida</name>
    <dbReference type="NCBI Taxonomy" id="392033"/>
    <lineage>
        <taxon>Eukaryota</taxon>
        <taxon>Metazoa</taxon>
        <taxon>Spiralia</taxon>
        <taxon>Gnathifera</taxon>
        <taxon>Rotifera</taxon>
        <taxon>Eurotatoria</taxon>
        <taxon>Bdelloidea</taxon>
        <taxon>Philodinida</taxon>
        <taxon>Philodinidae</taxon>
        <taxon>Rotaria</taxon>
    </lineage>
</organism>
<sequence>MIFLLATTTTTTTRCFDICWQENCETGANTSIPCPSTAFSTSSSTTTSSSSSTFLPPITSTSSPTINCQYLEDELRRVKLGLGIGLGSGMLVTTGLAIGTYIYFSRQLAQYSASSALGPEYLTRF</sequence>
<name>A0A819WRV5_9BILA</name>
<keyword evidence="1" id="KW-1133">Transmembrane helix</keyword>
<comment type="caution">
    <text evidence="2">The sequence shown here is derived from an EMBL/GenBank/DDBJ whole genome shotgun (WGS) entry which is preliminary data.</text>
</comment>
<protein>
    <submittedName>
        <fullName evidence="2">Uncharacterized protein</fullName>
    </submittedName>
</protein>
<dbReference type="AlphaFoldDB" id="A0A819WRV5"/>
<proteinExistence type="predicted"/>
<evidence type="ECO:0000256" key="1">
    <source>
        <dbReference type="SAM" id="Phobius"/>
    </source>
</evidence>